<keyword evidence="4" id="KW-0029">Amino-acid transport</keyword>
<keyword evidence="2" id="KW-0813">Transport</keyword>
<feature type="chain" id="PRO_5019040439" evidence="5">
    <location>
        <begin position="27"/>
        <end position="406"/>
    </location>
</feature>
<proteinExistence type="inferred from homology"/>
<dbReference type="KEGG" id="pus:CKA81_01745"/>
<dbReference type="InterPro" id="IPR051010">
    <property type="entry name" value="BCAA_transport"/>
</dbReference>
<dbReference type="InterPro" id="IPR000709">
    <property type="entry name" value="Leu_Ile_Val-bd"/>
</dbReference>
<keyword evidence="8" id="KW-1185">Reference proteome</keyword>
<evidence type="ECO:0000259" key="6">
    <source>
        <dbReference type="Pfam" id="PF13458"/>
    </source>
</evidence>
<keyword evidence="3 5" id="KW-0732">Signal</keyword>
<comment type="similarity">
    <text evidence="1">Belongs to the leucine-binding protein family.</text>
</comment>
<evidence type="ECO:0000313" key="8">
    <source>
        <dbReference type="Proteomes" id="UP000283474"/>
    </source>
</evidence>
<dbReference type="PRINTS" id="PR00337">
    <property type="entry name" value="LEUILEVALBP"/>
</dbReference>
<reference evidence="7 8" key="1">
    <citation type="submission" date="2017-08" db="EMBL/GenBank/DDBJ databases">
        <authorList>
            <person name="Park S.-J."/>
            <person name="Kim H."/>
        </authorList>
    </citation>
    <scope>NUCLEOTIDE SEQUENCE [LARGE SCALE GENOMIC DNA]</scope>
    <source>
        <strain evidence="8">ye3</strain>
    </source>
</reference>
<name>A0A410G8U3_9BURK</name>
<evidence type="ECO:0000256" key="4">
    <source>
        <dbReference type="ARBA" id="ARBA00022970"/>
    </source>
</evidence>
<protein>
    <submittedName>
        <fullName evidence="7">ABC transporter substrate-binding protein</fullName>
    </submittedName>
</protein>
<dbReference type="RefSeq" id="WP_128353760.1">
    <property type="nucleotide sequence ID" value="NZ_CP022987.1"/>
</dbReference>
<dbReference type="OrthoDB" id="5288800at2"/>
<dbReference type="GO" id="GO:0006865">
    <property type="term" value="P:amino acid transport"/>
    <property type="evidence" value="ECO:0007669"/>
    <property type="project" value="UniProtKB-KW"/>
</dbReference>
<organism evidence="7 8">
    <name type="scientific">Pollutimonas thiosulfatoxidans</name>
    <dbReference type="NCBI Taxonomy" id="2028345"/>
    <lineage>
        <taxon>Bacteria</taxon>
        <taxon>Pseudomonadati</taxon>
        <taxon>Pseudomonadota</taxon>
        <taxon>Betaproteobacteria</taxon>
        <taxon>Burkholderiales</taxon>
        <taxon>Alcaligenaceae</taxon>
        <taxon>Pollutimonas</taxon>
    </lineage>
</organism>
<dbReference type="PANTHER" id="PTHR30483:SF37">
    <property type="entry name" value="ABC TRANSPORTER SUBSTRATE-BINDING PROTEIN"/>
    <property type="match status" value="1"/>
</dbReference>
<dbReference type="EMBL" id="CP022987">
    <property type="protein sequence ID" value="QAA92707.1"/>
    <property type="molecule type" value="Genomic_DNA"/>
</dbReference>
<dbReference type="Gene3D" id="3.40.50.2300">
    <property type="match status" value="2"/>
</dbReference>
<dbReference type="Pfam" id="PF13458">
    <property type="entry name" value="Peripla_BP_6"/>
    <property type="match status" value="1"/>
</dbReference>
<evidence type="ECO:0000256" key="3">
    <source>
        <dbReference type="ARBA" id="ARBA00022729"/>
    </source>
</evidence>
<evidence type="ECO:0000313" key="7">
    <source>
        <dbReference type="EMBL" id="QAA92707.1"/>
    </source>
</evidence>
<evidence type="ECO:0000256" key="2">
    <source>
        <dbReference type="ARBA" id="ARBA00022448"/>
    </source>
</evidence>
<dbReference type="InterPro" id="IPR028081">
    <property type="entry name" value="Leu-bd"/>
</dbReference>
<gene>
    <name evidence="7" type="ORF">CKA81_01745</name>
</gene>
<dbReference type="InterPro" id="IPR028082">
    <property type="entry name" value="Peripla_BP_I"/>
</dbReference>
<dbReference type="Proteomes" id="UP000283474">
    <property type="component" value="Chromosome"/>
</dbReference>
<evidence type="ECO:0000256" key="5">
    <source>
        <dbReference type="SAM" id="SignalP"/>
    </source>
</evidence>
<dbReference type="PANTHER" id="PTHR30483">
    <property type="entry name" value="LEUCINE-SPECIFIC-BINDING PROTEIN"/>
    <property type="match status" value="1"/>
</dbReference>
<dbReference type="SUPFAM" id="SSF53822">
    <property type="entry name" value="Periplasmic binding protein-like I"/>
    <property type="match status" value="1"/>
</dbReference>
<dbReference type="CDD" id="cd06330">
    <property type="entry name" value="PBP1_As_SBP-like"/>
    <property type="match status" value="1"/>
</dbReference>
<accession>A0A410G8U3</accession>
<feature type="domain" description="Leucine-binding protein" evidence="6">
    <location>
        <begin position="30"/>
        <end position="364"/>
    </location>
</feature>
<sequence length="406" mass="43561">MFKFFAKRPLLALALTGAFALTPAQAAEDPIKIGAIYIMSGSAATYGKFAQQGMQLAVDEINAGGGVLGRQLTTQFEDGQGKAAVAIQAARKLVYQDKADVLMGLDSSGVAQGLVPVLPELGKPFIITHAATPDVTGKLCNAFTYRVSVNVHQNMSGAAAVAAKTGAKKWTTIGPDYAFGHQSWEFFGKYLKEKMPDAELMAEPSFPRFGAEDFTPFINGVMERKPDGVLISLWGGDLVNFVRQANNRGFFDQGFEVLLTVGAATEVLTALGEQIPEGVWLGTRYWYGSHDNDLNKKFVQSYQKNYGTPPSYNAEGAYVAVYAYKAAVEKAGKTDGEAVAQALSGLSLETPTGTLTFRKGDNQALIGPTWGRTGPMNTQDKIRSLTDVQNFDGAEITPPVDPACKL</sequence>
<dbReference type="AlphaFoldDB" id="A0A410G8U3"/>
<feature type="signal peptide" evidence="5">
    <location>
        <begin position="1"/>
        <end position="26"/>
    </location>
</feature>
<evidence type="ECO:0000256" key="1">
    <source>
        <dbReference type="ARBA" id="ARBA00010062"/>
    </source>
</evidence>